<organism evidence="1 2">
    <name type="scientific">Sarcoptes scabiei</name>
    <name type="common">Itch mite</name>
    <name type="synonym">Acarus scabiei</name>
    <dbReference type="NCBI Taxonomy" id="52283"/>
    <lineage>
        <taxon>Eukaryota</taxon>
        <taxon>Metazoa</taxon>
        <taxon>Ecdysozoa</taxon>
        <taxon>Arthropoda</taxon>
        <taxon>Chelicerata</taxon>
        <taxon>Arachnida</taxon>
        <taxon>Acari</taxon>
        <taxon>Acariformes</taxon>
        <taxon>Sarcoptiformes</taxon>
        <taxon>Astigmata</taxon>
        <taxon>Psoroptidia</taxon>
        <taxon>Sarcoptoidea</taxon>
        <taxon>Sarcoptidae</taxon>
        <taxon>Sarcoptinae</taxon>
        <taxon>Sarcoptes</taxon>
    </lineage>
</organism>
<dbReference type="EMBL" id="JXLN01016531">
    <property type="protein sequence ID" value="KPM11129.1"/>
    <property type="molecule type" value="Genomic_DNA"/>
</dbReference>
<sequence>MDDSKKKTDEIENDAGACSKMFAHMNNLVRQHGFHVVAIAALAAIGLHVYTRYVGGKTN</sequence>
<protein>
    <submittedName>
        <fullName evidence="1">Uncharacterized protein</fullName>
    </submittedName>
</protein>
<proteinExistence type="predicted"/>
<dbReference type="AlphaFoldDB" id="A0A132AJX8"/>
<reference evidence="1 2" key="1">
    <citation type="journal article" date="2015" name="Parasit. Vectors">
        <title>Draft genome of the scabies mite.</title>
        <authorList>
            <person name="Rider S.D.Jr."/>
            <person name="Morgan M.S."/>
            <person name="Arlian L.G."/>
        </authorList>
    </citation>
    <scope>NUCLEOTIDE SEQUENCE [LARGE SCALE GENOMIC DNA]</scope>
    <source>
        <strain evidence="1">Arlian Lab</strain>
    </source>
</reference>
<dbReference type="Proteomes" id="UP000616769">
    <property type="component" value="Unassembled WGS sequence"/>
</dbReference>
<evidence type="ECO:0000313" key="1">
    <source>
        <dbReference type="EMBL" id="KPM11129.1"/>
    </source>
</evidence>
<comment type="caution">
    <text evidence="1">The sequence shown here is derived from an EMBL/GenBank/DDBJ whole genome shotgun (WGS) entry which is preliminary data.</text>
</comment>
<name>A0A132AJX8_SARSC</name>
<dbReference type="VEuPathDB" id="VectorBase:SSCA005279"/>
<gene>
    <name evidence="1" type="ORF">QR98_0096960</name>
</gene>
<accession>A0A132AJX8</accession>
<evidence type="ECO:0000313" key="2">
    <source>
        <dbReference type="Proteomes" id="UP000616769"/>
    </source>
</evidence>